<evidence type="ECO:0000313" key="1">
    <source>
        <dbReference type="EMBL" id="MCM3712898.1"/>
    </source>
</evidence>
<comment type="caution">
    <text evidence="1">The sequence shown here is derived from an EMBL/GenBank/DDBJ whole genome shotgun (WGS) entry which is preliminary data.</text>
</comment>
<dbReference type="RefSeq" id="WP_251221742.1">
    <property type="nucleotide sequence ID" value="NZ_JAMBOL010000001.1"/>
</dbReference>
<proteinExistence type="predicted"/>
<dbReference type="AlphaFoldDB" id="A0A9X2INT6"/>
<organism evidence="1 2">
    <name type="scientific">Halalkalibacter oceani</name>
    <dbReference type="NCBI Taxonomy" id="1653776"/>
    <lineage>
        <taxon>Bacteria</taxon>
        <taxon>Bacillati</taxon>
        <taxon>Bacillota</taxon>
        <taxon>Bacilli</taxon>
        <taxon>Bacillales</taxon>
        <taxon>Bacillaceae</taxon>
        <taxon>Halalkalibacter</taxon>
    </lineage>
</organism>
<accession>A0A9X2INT6</accession>
<sequence>MRTWKLALALLVGSFCVGLFLVFQIKPEPFRDALIFFPLDPTASFSEASSNIEFQKIEDEDEYILNWSVSSLLNQQAYLRQDVSLLFEDGYLKDMLSAWRENTDTLQLEKEVRSDDSGHYQVITFHHAELHYPDDVIKSAQTLSVDELYVIDSPLHPLHSFTIPATEEDAESKRILDYILSQQQLYEWESLLEHYQLAKENYSLIALTDLAKYEHEPLPHLTEEETSRFLGGLWEGLYKHYVLGIARQDGAPLSPIGSTVPLILLPHTGDHFFILFRTADGKPVQLLQTITLEDQ</sequence>
<dbReference type="EMBL" id="JAMBOL010000001">
    <property type="protein sequence ID" value="MCM3712898.1"/>
    <property type="molecule type" value="Genomic_DNA"/>
</dbReference>
<name>A0A9X2INT6_9BACI</name>
<protein>
    <submittedName>
        <fullName evidence="1">Uncharacterized protein</fullName>
    </submittedName>
</protein>
<evidence type="ECO:0000313" key="2">
    <source>
        <dbReference type="Proteomes" id="UP001139179"/>
    </source>
</evidence>
<reference evidence="1" key="1">
    <citation type="submission" date="2022-05" db="EMBL/GenBank/DDBJ databases">
        <title>Comparative Genomics of Spacecraft Associated Microbes.</title>
        <authorList>
            <person name="Tran M.T."/>
            <person name="Wright A."/>
            <person name="Seuylemezian A."/>
            <person name="Eisen J."/>
            <person name="Coil D."/>
        </authorList>
    </citation>
    <scope>NUCLEOTIDE SEQUENCE</scope>
    <source>
        <strain evidence="1">214.1.1</strain>
    </source>
</reference>
<keyword evidence="2" id="KW-1185">Reference proteome</keyword>
<dbReference type="Proteomes" id="UP001139179">
    <property type="component" value="Unassembled WGS sequence"/>
</dbReference>
<gene>
    <name evidence="1" type="ORF">M3202_02305</name>
</gene>